<feature type="transmembrane region" description="Helical" evidence="13">
    <location>
        <begin position="330"/>
        <end position="351"/>
    </location>
</feature>
<gene>
    <name evidence="14" type="ORF">NCTC12475_01345</name>
</gene>
<comment type="subcellular location">
    <subcellularLocation>
        <location evidence="2 13">Cell membrane</location>
        <topology evidence="2 13">Multi-pass membrane protein</topology>
    </subcellularLocation>
</comment>
<keyword evidence="6" id="KW-0533">Nickel</keyword>
<sequence>MIKKFFYTLLLLNIFNISAFGCALCALYTPTAHIEVKFKTQKNIIENLELTWTFSENFSNLTKYDYDINSDSKLDEKELKEIESALIKYLKPLNYLTHLSFYDEGEKSSELKFKEVSHKVYYEGNRLKFNLVLNINLDIKFSRVLVLNIHDKMGYFNFKISHLDSFELYDNVFLVDNVNLNTVYYEMTSQKKAAIHAQKPTLNSLLDKSANKYHEIDKIDMQKMSELNKISISFLDDLKNLLKQNKEHFSVFTMSAILLFSFIYGFFHAAGPGHGKMLTSAYFTANGGSHIKALNFSLKVGFLHVVGAFLLVFLMFFILSKFSMIYTKNISSITTKISAIMIICIAVYMLYKKLKSLKKQKPKFKWHQKGCDCMACKSLQMQPKTYSEWLVAACAALVPCPGTVLVFILAFELGSYFVSIASAVFMALGMSSVIFISAIFGSGINAFAKFKNLKIYAELLALFIMLFFGVFMLYISNKISVL</sequence>
<feature type="transmembrane region" description="Helical" evidence="13">
    <location>
        <begin position="455"/>
        <end position="475"/>
    </location>
</feature>
<evidence type="ECO:0000256" key="2">
    <source>
        <dbReference type="ARBA" id="ARBA00004651"/>
    </source>
</evidence>
<dbReference type="PROSITE" id="PS51257">
    <property type="entry name" value="PROKAR_LIPOPROTEIN"/>
    <property type="match status" value="1"/>
</dbReference>
<evidence type="ECO:0000256" key="7">
    <source>
        <dbReference type="ARBA" id="ARBA00022692"/>
    </source>
</evidence>
<evidence type="ECO:0000256" key="13">
    <source>
        <dbReference type="RuleBase" id="RU362101"/>
    </source>
</evidence>
<dbReference type="STRING" id="32024.GCA_000788295_01627"/>
<name>A0A381DKK9_9BACT</name>
<feature type="transmembrane region" description="Helical" evidence="13">
    <location>
        <begin position="389"/>
        <end position="410"/>
    </location>
</feature>
<feature type="transmembrane region" description="Helical" evidence="13">
    <location>
        <begin position="249"/>
        <end position="267"/>
    </location>
</feature>
<evidence type="ECO:0000256" key="11">
    <source>
        <dbReference type="ARBA" id="ARBA00023136"/>
    </source>
</evidence>
<dbReference type="GO" id="GO:0005886">
    <property type="term" value="C:plasma membrane"/>
    <property type="evidence" value="ECO:0007669"/>
    <property type="project" value="UniProtKB-SubCell"/>
</dbReference>
<evidence type="ECO:0000256" key="12">
    <source>
        <dbReference type="ARBA" id="ARBA00023285"/>
    </source>
</evidence>
<dbReference type="OrthoDB" id="9812956at2"/>
<evidence type="ECO:0000313" key="14">
    <source>
        <dbReference type="EMBL" id="SUX11130.1"/>
    </source>
</evidence>
<dbReference type="PANTHER" id="PTHR40659:SF1">
    <property type="entry name" value="NICKEL_COBALT EFFLUX SYSTEM RCNA"/>
    <property type="match status" value="1"/>
</dbReference>
<keyword evidence="11 13" id="KW-0472">Membrane</keyword>
<keyword evidence="12" id="KW-0170">Cobalt</keyword>
<keyword evidence="3" id="KW-0171">Cobalt transport</keyword>
<dbReference type="AlphaFoldDB" id="A0A381DKK9"/>
<feature type="transmembrane region" description="Helical" evidence="13">
    <location>
        <begin position="7"/>
        <end position="29"/>
    </location>
</feature>
<feature type="transmembrane region" description="Helical" evidence="13">
    <location>
        <begin position="416"/>
        <end position="443"/>
    </location>
</feature>
<keyword evidence="7 13" id="KW-0812">Transmembrane</keyword>
<evidence type="ECO:0000256" key="3">
    <source>
        <dbReference type="ARBA" id="ARBA00022426"/>
    </source>
</evidence>
<dbReference type="GeneID" id="93089997"/>
<keyword evidence="9" id="KW-0406">Ion transport</keyword>
<comment type="function">
    <text evidence="1">Efflux system for nickel and cobalt.</text>
</comment>
<dbReference type="RefSeq" id="WP_089181901.1">
    <property type="nucleotide sequence ID" value="NZ_CP043427.1"/>
</dbReference>
<dbReference type="GO" id="GO:0015099">
    <property type="term" value="F:nickel cation transmembrane transporter activity"/>
    <property type="evidence" value="ECO:0007669"/>
    <property type="project" value="UniProtKB-UniRule"/>
</dbReference>
<dbReference type="GO" id="GO:0032025">
    <property type="term" value="P:response to cobalt ion"/>
    <property type="evidence" value="ECO:0007669"/>
    <property type="project" value="TreeGrafter"/>
</dbReference>
<dbReference type="EMBL" id="UFVD01000001">
    <property type="protein sequence ID" value="SUX11130.1"/>
    <property type="molecule type" value="Genomic_DNA"/>
</dbReference>
<dbReference type="Pfam" id="PF03824">
    <property type="entry name" value="NicO"/>
    <property type="match status" value="1"/>
</dbReference>
<evidence type="ECO:0000256" key="9">
    <source>
        <dbReference type="ARBA" id="ARBA00023065"/>
    </source>
</evidence>
<evidence type="ECO:0000256" key="6">
    <source>
        <dbReference type="ARBA" id="ARBA00022596"/>
    </source>
</evidence>
<dbReference type="GO" id="GO:0006824">
    <property type="term" value="P:cobalt ion transport"/>
    <property type="evidence" value="ECO:0007669"/>
    <property type="project" value="UniProtKB-KW"/>
</dbReference>
<protein>
    <recommendedName>
        <fullName evidence="13">Nickel/cobalt efflux system</fullName>
    </recommendedName>
</protein>
<keyword evidence="4 13" id="KW-0813">Transport</keyword>
<dbReference type="Proteomes" id="UP000254920">
    <property type="component" value="Unassembled WGS sequence"/>
</dbReference>
<keyword evidence="8 13" id="KW-1133">Transmembrane helix</keyword>
<feature type="transmembrane region" description="Helical" evidence="13">
    <location>
        <begin position="300"/>
        <end position="318"/>
    </location>
</feature>
<evidence type="ECO:0000256" key="10">
    <source>
        <dbReference type="ARBA" id="ARBA00023112"/>
    </source>
</evidence>
<evidence type="ECO:0000313" key="15">
    <source>
        <dbReference type="Proteomes" id="UP000254920"/>
    </source>
</evidence>
<dbReference type="Pfam" id="PF06226">
    <property type="entry name" value="DUF1007"/>
    <property type="match status" value="1"/>
</dbReference>
<evidence type="ECO:0000256" key="8">
    <source>
        <dbReference type="ARBA" id="ARBA00022989"/>
    </source>
</evidence>
<evidence type="ECO:0000256" key="5">
    <source>
        <dbReference type="ARBA" id="ARBA00022475"/>
    </source>
</evidence>
<dbReference type="PANTHER" id="PTHR40659">
    <property type="entry name" value="NICKEL/COBALT EFFLUX SYSTEM RCNA"/>
    <property type="match status" value="1"/>
</dbReference>
<reference evidence="14 15" key="1">
    <citation type="submission" date="2018-06" db="EMBL/GenBank/DDBJ databases">
        <authorList>
            <consortium name="Pathogen Informatics"/>
            <person name="Doyle S."/>
        </authorList>
    </citation>
    <scope>NUCLEOTIDE SEQUENCE [LARGE SCALE GENOMIC DNA]</scope>
    <source>
        <strain evidence="14 15">NCTC12475</strain>
    </source>
</reference>
<evidence type="ECO:0000256" key="4">
    <source>
        <dbReference type="ARBA" id="ARBA00022448"/>
    </source>
</evidence>
<keyword evidence="10" id="KW-0921">Nickel transport</keyword>
<comment type="similarity">
    <text evidence="13">Belongs to the NiCoT transporter (TC 2.A.52) family.</text>
</comment>
<dbReference type="GO" id="GO:0010045">
    <property type="term" value="P:response to nickel cation"/>
    <property type="evidence" value="ECO:0007669"/>
    <property type="project" value="TreeGrafter"/>
</dbReference>
<evidence type="ECO:0000256" key="1">
    <source>
        <dbReference type="ARBA" id="ARBA00002510"/>
    </source>
</evidence>
<dbReference type="GO" id="GO:0046583">
    <property type="term" value="F:monoatomic cation efflux transmembrane transporter activity"/>
    <property type="evidence" value="ECO:0007669"/>
    <property type="project" value="TreeGrafter"/>
</dbReference>
<accession>A0A381DKK9</accession>
<dbReference type="InterPro" id="IPR011541">
    <property type="entry name" value="Ni/Co_transpt_high_affinity"/>
</dbReference>
<organism evidence="14 15">
    <name type="scientific">Campylobacter sputorum subsp. sputorum</name>
    <dbReference type="NCBI Taxonomy" id="32024"/>
    <lineage>
        <taxon>Bacteria</taxon>
        <taxon>Pseudomonadati</taxon>
        <taxon>Campylobacterota</taxon>
        <taxon>Epsilonproteobacteria</taxon>
        <taxon>Campylobacterales</taxon>
        <taxon>Campylobacteraceae</taxon>
        <taxon>Campylobacter</taxon>
    </lineage>
</organism>
<dbReference type="InterPro" id="IPR051224">
    <property type="entry name" value="NiCoT_RcnA"/>
</dbReference>
<proteinExistence type="inferred from homology"/>
<dbReference type="InterPro" id="IPR010412">
    <property type="entry name" value="DUF1007"/>
</dbReference>
<keyword evidence="15" id="KW-1185">Reference proteome</keyword>
<keyword evidence="5" id="KW-1003">Cell membrane</keyword>